<evidence type="ECO:0000313" key="4">
    <source>
        <dbReference type="Proteomes" id="UP000325577"/>
    </source>
</evidence>
<gene>
    <name evidence="3" type="ORF">F0562_015119</name>
</gene>
<evidence type="ECO:0000313" key="3">
    <source>
        <dbReference type="EMBL" id="KAA8517639.1"/>
    </source>
</evidence>
<dbReference type="Proteomes" id="UP000325577">
    <property type="component" value="Linkage Group LG7"/>
</dbReference>
<dbReference type="InterPro" id="IPR055780">
    <property type="entry name" value="DUF7356"/>
</dbReference>
<dbReference type="Pfam" id="PF24053">
    <property type="entry name" value="DUF7356"/>
    <property type="match status" value="1"/>
</dbReference>
<keyword evidence="4" id="KW-1185">Reference proteome</keyword>
<evidence type="ECO:0000256" key="1">
    <source>
        <dbReference type="SAM" id="MobiDB-lite"/>
    </source>
</evidence>
<dbReference type="PANTHER" id="PTHR34200">
    <property type="entry name" value="DENTIN SIALOPHOSPHOPROTEIN-LIKE ISOFORM X1"/>
    <property type="match status" value="1"/>
</dbReference>
<dbReference type="PANTHER" id="PTHR34200:SF2">
    <property type="entry name" value="TRANSMEMBRANE PROTEIN"/>
    <property type="match status" value="1"/>
</dbReference>
<dbReference type="AlphaFoldDB" id="A0A5J4ZHS1"/>
<dbReference type="EMBL" id="CM018050">
    <property type="protein sequence ID" value="KAA8517639.1"/>
    <property type="molecule type" value="Genomic_DNA"/>
</dbReference>
<name>A0A5J4ZHS1_9ASTE</name>
<proteinExistence type="predicted"/>
<reference evidence="3 4" key="1">
    <citation type="submission" date="2019-09" db="EMBL/GenBank/DDBJ databases">
        <title>A chromosome-level genome assembly of the Chinese tupelo Nyssa sinensis.</title>
        <authorList>
            <person name="Yang X."/>
            <person name="Kang M."/>
            <person name="Yang Y."/>
            <person name="Xiong H."/>
            <person name="Wang M."/>
            <person name="Zhang Z."/>
            <person name="Wang Z."/>
            <person name="Wu H."/>
            <person name="Ma T."/>
            <person name="Liu J."/>
            <person name="Xi Z."/>
        </authorList>
    </citation>
    <scope>NUCLEOTIDE SEQUENCE [LARGE SCALE GENOMIC DNA]</scope>
    <source>
        <strain evidence="3">J267</strain>
        <tissue evidence="3">Leaf</tissue>
    </source>
</reference>
<dbReference type="OrthoDB" id="785602at2759"/>
<feature type="compositionally biased region" description="Polar residues" evidence="1">
    <location>
        <begin position="85"/>
        <end position="95"/>
    </location>
</feature>
<organism evidence="3 4">
    <name type="scientific">Nyssa sinensis</name>
    <dbReference type="NCBI Taxonomy" id="561372"/>
    <lineage>
        <taxon>Eukaryota</taxon>
        <taxon>Viridiplantae</taxon>
        <taxon>Streptophyta</taxon>
        <taxon>Embryophyta</taxon>
        <taxon>Tracheophyta</taxon>
        <taxon>Spermatophyta</taxon>
        <taxon>Magnoliopsida</taxon>
        <taxon>eudicotyledons</taxon>
        <taxon>Gunneridae</taxon>
        <taxon>Pentapetalae</taxon>
        <taxon>asterids</taxon>
        <taxon>Cornales</taxon>
        <taxon>Nyssaceae</taxon>
        <taxon>Nyssa</taxon>
    </lineage>
</organism>
<accession>A0A5J4ZHS1</accession>
<feature type="region of interest" description="Disordered" evidence="1">
    <location>
        <begin position="75"/>
        <end position="95"/>
    </location>
</feature>
<protein>
    <recommendedName>
        <fullName evidence="2">DUF7356 domain-containing protein</fullName>
    </recommendedName>
</protein>
<evidence type="ECO:0000259" key="2">
    <source>
        <dbReference type="Pfam" id="PF24053"/>
    </source>
</evidence>
<sequence>MVSVSLTNGQNTRIVLNAGNGDCVLHMGSAFRKRGRQVGVPYQELEMGLPESASAVNVDTAEGWDQGWDEDNAVKLPGGRHVGNISANGLTSGSS</sequence>
<feature type="domain" description="DUF7356" evidence="2">
    <location>
        <begin position="2"/>
        <end position="29"/>
    </location>
</feature>